<dbReference type="SUPFAM" id="SSF51182">
    <property type="entry name" value="RmlC-like cupins"/>
    <property type="match status" value="1"/>
</dbReference>
<accession>A0ABS5EG23</accession>
<evidence type="ECO:0000259" key="2">
    <source>
        <dbReference type="Pfam" id="PF07883"/>
    </source>
</evidence>
<dbReference type="Gene3D" id="2.60.120.10">
    <property type="entry name" value="Jelly Rolls"/>
    <property type="match status" value="1"/>
</dbReference>
<dbReference type="Proteomes" id="UP000698752">
    <property type="component" value="Unassembled WGS sequence"/>
</dbReference>
<dbReference type="InterPro" id="IPR011051">
    <property type="entry name" value="RmlC_Cupin_sf"/>
</dbReference>
<evidence type="ECO:0000256" key="1">
    <source>
        <dbReference type="ARBA" id="ARBA00022723"/>
    </source>
</evidence>
<dbReference type="InterPro" id="IPR013096">
    <property type="entry name" value="Cupin_2"/>
</dbReference>
<dbReference type="InterPro" id="IPR051610">
    <property type="entry name" value="GPI/OXD"/>
</dbReference>
<name>A0ABS5EG23_9PROT</name>
<dbReference type="RefSeq" id="WP_211868328.1">
    <property type="nucleotide sequence ID" value="NZ_JAAEDI010000009.1"/>
</dbReference>
<sequence>MTLEQNGDDGPCGASEVRWIGDPGGLTQFGVLEERLAPGSRSALKHWHMAEDEMVYVLSGEVTVVEGDVATSLRPGDAATFPAGLAVGHCVENRSSAPCRYLVVGTRADTDIITYPDSGKRCVRLRCLDGDLWIDTSGKPTESPYRD</sequence>
<comment type="caution">
    <text evidence="3">The sequence shown here is derived from an EMBL/GenBank/DDBJ whole genome shotgun (WGS) entry which is preliminary data.</text>
</comment>
<keyword evidence="4" id="KW-1185">Reference proteome</keyword>
<feature type="domain" description="Cupin type-2" evidence="2">
    <location>
        <begin position="34"/>
        <end position="104"/>
    </location>
</feature>
<dbReference type="InterPro" id="IPR014710">
    <property type="entry name" value="RmlC-like_jellyroll"/>
</dbReference>
<dbReference type="PANTHER" id="PTHR35848">
    <property type="entry name" value="OXALATE-BINDING PROTEIN"/>
    <property type="match status" value="1"/>
</dbReference>
<reference evidence="4" key="1">
    <citation type="journal article" date="2021" name="Syst. Appl. Microbiol.">
        <title>Roseomonas hellenica sp. nov., isolated from roots of wild-growing Alkanna tinctoria.</title>
        <authorList>
            <person name="Rat A."/>
            <person name="Naranjo H.D."/>
            <person name="Lebbe L."/>
            <person name="Cnockaert M."/>
            <person name="Krigas N."/>
            <person name="Grigoriadou K."/>
            <person name="Maloupa E."/>
            <person name="Willems A."/>
        </authorList>
    </citation>
    <scope>NUCLEOTIDE SEQUENCE [LARGE SCALE GENOMIC DNA]</scope>
    <source>
        <strain evidence="4">LMG 31159</strain>
    </source>
</reference>
<dbReference type="EMBL" id="JAAEDI010000009">
    <property type="protein sequence ID" value="MBR0649960.1"/>
    <property type="molecule type" value="Genomic_DNA"/>
</dbReference>
<dbReference type="CDD" id="cd02224">
    <property type="entry name" value="cupin_SPO2919-like"/>
    <property type="match status" value="1"/>
</dbReference>
<proteinExistence type="predicted"/>
<dbReference type="PANTHER" id="PTHR35848:SF9">
    <property type="entry name" value="SLL1358 PROTEIN"/>
    <property type="match status" value="1"/>
</dbReference>
<gene>
    <name evidence="3" type="ORF">GXW78_09820</name>
</gene>
<protein>
    <submittedName>
        <fullName evidence="3">Cupin domain-containing protein</fullName>
    </submittedName>
</protein>
<organism evidence="3 4">
    <name type="scientific">Neoroseomonas terrae</name>
    <dbReference type="NCBI Taxonomy" id="424799"/>
    <lineage>
        <taxon>Bacteria</taxon>
        <taxon>Pseudomonadati</taxon>
        <taxon>Pseudomonadota</taxon>
        <taxon>Alphaproteobacteria</taxon>
        <taxon>Acetobacterales</taxon>
        <taxon>Acetobacteraceae</taxon>
        <taxon>Neoroseomonas</taxon>
    </lineage>
</organism>
<evidence type="ECO:0000313" key="4">
    <source>
        <dbReference type="Proteomes" id="UP000698752"/>
    </source>
</evidence>
<keyword evidence="1" id="KW-0479">Metal-binding</keyword>
<evidence type="ECO:0000313" key="3">
    <source>
        <dbReference type="EMBL" id="MBR0649960.1"/>
    </source>
</evidence>
<dbReference type="Pfam" id="PF07883">
    <property type="entry name" value="Cupin_2"/>
    <property type="match status" value="1"/>
</dbReference>